<dbReference type="InterPro" id="IPR036390">
    <property type="entry name" value="WH_DNA-bd_sf"/>
</dbReference>
<protein>
    <submittedName>
        <fullName evidence="5">MarR family transcriptional regulator</fullName>
    </submittedName>
</protein>
<dbReference type="SMART" id="SM00347">
    <property type="entry name" value="HTH_MARR"/>
    <property type="match status" value="1"/>
</dbReference>
<evidence type="ECO:0000259" key="4">
    <source>
        <dbReference type="PROSITE" id="PS50995"/>
    </source>
</evidence>
<keyword evidence="6" id="KW-1185">Reference proteome</keyword>
<keyword evidence="2" id="KW-0238">DNA-binding</keyword>
<accession>A0A6N6MV58</accession>
<dbReference type="SUPFAM" id="SSF46785">
    <property type="entry name" value="Winged helix' DNA-binding domain"/>
    <property type="match status" value="1"/>
</dbReference>
<proteinExistence type="predicted"/>
<evidence type="ECO:0000256" key="2">
    <source>
        <dbReference type="ARBA" id="ARBA00023125"/>
    </source>
</evidence>
<dbReference type="InterPro" id="IPR000835">
    <property type="entry name" value="HTH_MarR-typ"/>
</dbReference>
<dbReference type="AlphaFoldDB" id="A0A6N6MV58"/>
<dbReference type="PANTHER" id="PTHR42756:SF1">
    <property type="entry name" value="TRANSCRIPTIONAL REPRESSOR OF EMRAB OPERON"/>
    <property type="match status" value="1"/>
</dbReference>
<dbReference type="PRINTS" id="PR00598">
    <property type="entry name" value="HTHMARR"/>
</dbReference>
<evidence type="ECO:0000313" key="6">
    <source>
        <dbReference type="Proteomes" id="UP000441523"/>
    </source>
</evidence>
<dbReference type="Pfam" id="PF01047">
    <property type="entry name" value="MarR"/>
    <property type="match status" value="1"/>
</dbReference>
<dbReference type="Proteomes" id="UP000441523">
    <property type="component" value="Unassembled WGS sequence"/>
</dbReference>
<keyword evidence="3" id="KW-0804">Transcription</keyword>
<reference evidence="5 6" key="1">
    <citation type="submission" date="2019-09" db="EMBL/GenBank/DDBJ databases">
        <title>YIM 132548 draft genome.</title>
        <authorList>
            <person name="Jiang L."/>
        </authorList>
    </citation>
    <scope>NUCLEOTIDE SEQUENCE [LARGE SCALE GENOMIC DNA]</scope>
    <source>
        <strain evidence="5 6">YIM 132548</strain>
    </source>
</reference>
<comment type="caution">
    <text evidence="5">The sequence shown here is derived from an EMBL/GenBank/DDBJ whole genome shotgun (WGS) entry which is preliminary data.</text>
</comment>
<organism evidence="5 6">
    <name type="scientific">Methylobacterium planeticum</name>
    <dbReference type="NCBI Taxonomy" id="2615211"/>
    <lineage>
        <taxon>Bacteria</taxon>
        <taxon>Pseudomonadati</taxon>
        <taxon>Pseudomonadota</taxon>
        <taxon>Alphaproteobacteria</taxon>
        <taxon>Hyphomicrobiales</taxon>
        <taxon>Methylobacteriaceae</taxon>
        <taxon>Methylobacterium</taxon>
    </lineage>
</organism>
<name>A0A6N6MV58_9HYPH</name>
<dbReference type="GO" id="GO:0003700">
    <property type="term" value="F:DNA-binding transcription factor activity"/>
    <property type="evidence" value="ECO:0007669"/>
    <property type="project" value="InterPro"/>
</dbReference>
<dbReference type="PANTHER" id="PTHR42756">
    <property type="entry name" value="TRANSCRIPTIONAL REGULATOR, MARR"/>
    <property type="match status" value="1"/>
</dbReference>
<dbReference type="InterPro" id="IPR036388">
    <property type="entry name" value="WH-like_DNA-bd_sf"/>
</dbReference>
<dbReference type="PROSITE" id="PS50995">
    <property type="entry name" value="HTH_MARR_2"/>
    <property type="match status" value="1"/>
</dbReference>
<sequence>MEVRSERGPAVQDGVEGLGKISDVLAKQAGLSSDAAAQADPAAPPWPLSERPGFLARRLHQIHVSLFAERCAAFRITPLQYSLLSLLAEIGDADQTTLAHAVALDRTTTTGALKRLAARGYIRRATSDADRRARQCALTDEGRALHAAMEQAARAAHEATVSALSPAERETLVRLMKKVAAVHAQRLGAADLLG</sequence>
<feature type="domain" description="HTH marR-type" evidence="4">
    <location>
        <begin position="52"/>
        <end position="181"/>
    </location>
</feature>
<evidence type="ECO:0000256" key="1">
    <source>
        <dbReference type="ARBA" id="ARBA00023015"/>
    </source>
</evidence>
<dbReference type="Gene3D" id="1.10.10.10">
    <property type="entry name" value="Winged helix-like DNA-binding domain superfamily/Winged helix DNA-binding domain"/>
    <property type="match status" value="1"/>
</dbReference>
<evidence type="ECO:0000256" key="3">
    <source>
        <dbReference type="ARBA" id="ARBA00023163"/>
    </source>
</evidence>
<keyword evidence="1" id="KW-0805">Transcription regulation</keyword>
<dbReference type="EMBL" id="VZZJ01000005">
    <property type="protein sequence ID" value="KAB1074373.1"/>
    <property type="molecule type" value="Genomic_DNA"/>
</dbReference>
<dbReference type="GO" id="GO:0003677">
    <property type="term" value="F:DNA binding"/>
    <property type="evidence" value="ECO:0007669"/>
    <property type="project" value="UniProtKB-KW"/>
</dbReference>
<evidence type="ECO:0000313" key="5">
    <source>
        <dbReference type="EMBL" id="KAB1074373.1"/>
    </source>
</evidence>
<gene>
    <name evidence="5" type="ORF">F6X51_08355</name>
</gene>